<dbReference type="Pfam" id="PF00126">
    <property type="entry name" value="HTH_1"/>
    <property type="match status" value="1"/>
</dbReference>
<dbReference type="KEGG" id="cmet:K6K41_10790"/>
<keyword evidence="3" id="KW-0238">DNA-binding</keyword>
<feature type="domain" description="HTH lysR-type" evidence="5">
    <location>
        <begin position="2"/>
        <end position="59"/>
    </location>
</feature>
<dbReference type="GO" id="GO:0003700">
    <property type="term" value="F:DNA-binding transcription factor activity"/>
    <property type="evidence" value="ECO:0007669"/>
    <property type="project" value="InterPro"/>
</dbReference>
<protein>
    <submittedName>
        <fullName evidence="6">LysR family transcriptional regulator</fullName>
    </submittedName>
</protein>
<reference evidence="6" key="1">
    <citation type="submission" date="2021-08" db="EMBL/GenBank/DDBJ databases">
        <authorList>
            <person name="Zhang H."/>
            <person name="Xu M."/>
            <person name="Yu Z."/>
            <person name="Yang L."/>
            <person name="Cai Y."/>
        </authorList>
    </citation>
    <scope>NUCLEOTIDE SEQUENCE</scope>
    <source>
        <strain evidence="6">CHL1</strain>
    </source>
</reference>
<evidence type="ECO:0000259" key="5">
    <source>
        <dbReference type="PROSITE" id="PS50931"/>
    </source>
</evidence>
<dbReference type="EMBL" id="CP081869">
    <property type="protein sequence ID" value="QZO01796.1"/>
    <property type="molecule type" value="Genomic_DNA"/>
</dbReference>
<dbReference type="RefSeq" id="WP_261405133.1">
    <property type="nucleotide sequence ID" value="NZ_CP081869.1"/>
</dbReference>
<dbReference type="SUPFAM" id="SSF53850">
    <property type="entry name" value="Periplasmic binding protein-like II"/>
    <property type="match status" value="1"/>
</dbReference>
<dbReference type="Gene3D" id="3.40.190.290">
    <property type="match status" value="1"/>
</dbReference>
<keyword evidence="4" id="KW-0804">Transcription</keyword>
<evidence type="ECO:0000313" key="7">
    <source>
        <dbReference type="Proteomes" id="UP000825701"/>
    </source>
</evidence>
<dbReference type="SUPFAM" id="SSF46785">
    <property type="entry name" value="Winged helix' DNA-binding domain"/>
    <property type="match status" value="1"/>
</dbReference>
<dbReference type="GO" id="GO:0006351">
    <property type="term" value="P:DNA-templated transcription"/>
    <property type="evidence" value="ECO:0007669"/>
    <property type="project" value="TreeGrafter"/>
</dbReference>
<accession>A0A9E6RBN2</accession>
<dbReference type="GO" id="GO:0043565">
    <property type="term" value="F:sequence-specific DNA binding"/>
    <property type="evidence" value="ECO:0007669"/>
    <property type="project" value="TreeGrafter"/>
</dbReference>
<dbReference type="InterPro" id="IPR036388">
    <property type="entry name" value="WH-like_DNA-bd_sf"/>
</dbReference>
<evidence type="ECO:0000256" key="2">
    <source>
        <dbReference type="ARBA" id="ARBA00023015"/>
    </source>
</evidence>
<organism evidence="6 7">
    <name type="scientific">Chenggangzhangella methanolivorans</name>
    <dbReference type="NCBI Taxonomy" id="1437009"/>
    <lineage>
        <taxon>Bacteria</taxon>
        <taxon>Pseudomonadati</taxon>
        <taxon>Pseudomonadota</taxon>
        <taxon>Alphaproteobacteria</taxon>
        <taxon>Hyphomicrobiales</taxon>
        <taxon>Methylopilaceae</taxon>
        <taxon>Chenggangzhangella</taxon>
    </lineage>
</organism>
<sequence length="298" mass="33050">MFDWNDLAFFVELARHGRLAPAARRLKVDNTTVSRRIAELERSLDAKLFQRGSDGFELTEAGDKLFVIAEAIEQKMISVPEALGLEDTSSPSGRVRVASMEGIAAFYLSARFAEFAAVMPGLVVELVTERHLINLTKREADISVSFVPPNGPRLSVRRVGEFRLALFGSEAYFARRGRPASPAELQDHDYVDYVEDLIAIEPVHWLMEVLKPGSVVFRSTSMAAQQTAVATGAGLALLPLFSAKTNPALVPVLPDEVIVRRELYLGVHQDIEHLARVRAVTRFLTELFARGAPYLNEF</sequence>
<evidence type="ECO:0000313" key="6">
    <source>
        <dbReference type="EMBL" id="QZO01796.1"/>
    </source>
</evidence>
<dbReference type="InterPro" id="IPR005119">
    <property type="entry name" value="LysR_subst-bd"/>
</dbReference>
<comment type="similarity">
    <text evidence="1">Belongs to the LysR transcriptional regulatory family.</text>
</comment>
<gene>
    <name evidence="6" type="ORF">K6K41_10790</name>
</gene>
<evidence type="ECO:0000256" key="1">
    <source>
        <dbReference type="ARBA" id="ARBA00009437"/>
    </source>
</evidence>
<dbReference type="AlphaFoldDB" id="A0A9E6RBN2"/>
<dbReference type="InterPro" id="IPR036390">
    <property type="entry name" value="WH_DNA-bd_sf"/>
</dbReference>
<keyword evidence="2" id="KW-0805">Transcription regulation</keyword>
<dbReference type="PANTHER" id="PTHR30537">
    <property type="entry name" value="HTH-TYPE TRANSCRIPTIONAL REGULATOR"/>
    <property type="match status" value="1"/>
</dbReference>
<dbReference type="Proteomes" id="UP000825701">
    <property type="component" value="Chromosome"/>
</dbReference>
<evidence type="ECO:0000256" key="3">
    <source>
        <dbReference type="ARBA" id="ARBA00023125"/>
    </source>
</evidence>
<dbReference type="PANTHER" id="PTHR30537:SF3">
    <property type="entry name" value="TRANSCRIPTIONAL REGULATORY PROTEIN"/>
    <property type="match status" value="1"/>
</dbReference>
<dbReference type="InterPro" id="IPR058163">
    <property type="entry name" value="LysR-type_TF_proteobact-type"/>
</dbReference>
<dbReference type="InterPro" id="IPR000847">
    <property type="entry name" value="LysR_HTH_N"/>
</dbReference>
<dbReference type="PROSITE" id="PS50931">
    <property type="entry name" value="HTH_LYSR"/>
    <property type="match status" value="1"/>
</dbReference>
<name>A0A9E6RBN2_9HYPH</name>
<proteinExistence type="inferred from homology"/>
<keyword evidence="7" id="KW-1185">Reference proteome</keyword>
<dbReference type="Gene3D" id="1.10.10.10">
    <property type="entry name" value="Winged helix-like DNA-binding domain superfamily/Winged helix DNA-binding domain"/>
    <property type="match status" value="1"/>
</dbReference>
<evidence type="ECO:0000256" key="4">
    <source>
        <dbReference type="ARBA" id="ARBA00023163"/>
    </source>
</evidence>
<dbReference type="Pfam" id="PF03466">
    <property type="entry name" value="LysR_substrate"/>
    <property type="match status" value="1"/>
</dbReference>